<organism evidence="3 4">
    <name type="scientific">Stackebrandtia nassauensis (strain DSM 44728 / CIP 108903 / NRRL B-16338 / NBRC 102104 / LLR-40K-21)</name>
    <dbReference type="NCBI Taxonomy" id="446470"/>
    <lineage>
        <taxon>Bacteria</taxon>
        <taxon>Bacillati</taxon>
        <taxon>Actinomycetota</taxon>
        <taxon>Actinomycetes</taxon>
        <taxon>Glycomycetales</taxon>
        <taxon>Glycomycetaceae</taxon>
        <taxon>Stackebrandtia</taxon>
    </lineage>
</organism>
<dbReference type="STRING" id="446470.Snas_3078"/>
<keyword evidence="1" id="KW-0378">Hydrolase</keyword>
<evidence type="ECO:0000313" key="4">
    <source>
        <dbReference type="Proteomes" id="UP000000844"/>
    </source>
</evidence>
<dbReference type="AlphaFoldDB" id="D3QAG6"/>
<dbReference type="Pfam" id="PF04167">
    <property type="entry name" value="DUF402"/>
    <property type="match status" value="1"/>
</dbReference>
<dbReference type="PANTHER" id="PTHR39159">
    <property type="match status" value="1"/>
</dbReference>
<dbReference type="Proteomes" id="UP000000844">
    <property type="component" value="Chromosome"/>
</dbReference>
<dbReference type="InterPro" id="IPR035930">
    <property type="entry name" value="FomD-like_sf"/>
</dbReference>
<dbReference type="OrthoDB" id="3815685at2"/>
<accession>D3QAG6</accession>
<gene>
    <name evidence="3" type="ordered locus">Snas_3078</name>
</gene>
<keyword evidence="4" id="KW-1185">Reference proteome</keyword>
<dbReference type="SUPFAM" id="SSF159234">
    <property type="entry name" value="FomD-like"/>
    <property type="match status" value="1"/>
</dbReference>
<evidence type="ECO:0000313" key="3">
    <source>
        <dbReference type="EMBL" id="ADD42749.1"/>
    </source>
</evidence>
<feature type="domain" description="DUF402" evidence="2">
    <location>
        <begin position="58"/>
        <end position="181"/>
    </location>
</feature>
<proteinExistence type="predicted"/>
<dbReference type="EMBL" id="CP001778">
    <property type="protein sequence ID" value="ADD42749.1"/>
    <property type="molecule type" value="Genomic_DNA"/>
</dbReference>
<dbReference type="HOGENOM" id="CLU_083275_1_0_11"/>
<dbReference type="Gene3D" id="2.40.380.10">
    <property type="entry name" value="FomD-like"/>
    <property type="match status" value="1"/>
</dbReference>
<dbReference type="InterPro" id="IPR007295">
    <property type="entry name" value="DUF402"/>
</dbReference>
<protein>
    <recommendedName>
        <fullName evidence="2">DUF402 domain-containing protein</fullName>
    </recommendedName>
</protein>
<name>D3QAG6_STANL</name>
<evidence type="ECO:0000259" key="2">
    <source>
        <dbReference type="Pfam" id="PF04167"/>
    </source>
</evidence>
<dbReference type="PANTHER" id="PTHR39159:SF1">
    <property type="entry name" value="UPF0374 PROTEIN YGAC"/>
    <property type="match status" value="1"/>
</dbReference>
<reference evidence="3 4" key="1">
    <citation type="journal article" date="2009" name="Stand. Genomic Sci.">
        <title>Complete genome sequence of Stackebrandtia nassauensis type strain (LLR-40K-21).</title>
        <authorList>
            <person name="Munk C."/>
            <person name="Lapidus A."/>
            <person name="Copeland A."/>
            <person name="Jando M."/>
            <person name="Mayilraj S."/>
            <person name="Glavina Del Rio T."/>
            <person name="Nolan M."/>
            <person name="Chen F."/>
            <person name="Lucas S."/>
            <person name="Tice H."/>
            <person name="Cheng J.F."/>
            <person name="Han C."/>
            <person name="Detter J.C."/>
            <person name="Bruce D."/>
            <person name="Goodwin L."/>
            <person name="Chain P."/>
            <person name="Pitluck S."/>
            <person name="Goker M."/>
            <person name="Ovchinikova G."/>
            <person name="Pati A."/>
            <person name="Ivanova N."/>
            <person name="Mavromatis K."/>
            <person name="Chen A."/>
            <person name="Palaniappan K."/>
            <person name="Land M."/>
            <person name="Hauser L."/>
            <person name="Chang Y.J."/>
            <person name="Jeffries C.D."/>
            <person name="Bristow J."/>
            <person name="Eisen J.A."/>
            <person name="Markowitz V."/>
            <person name="Hugenholtz P."/>
            <person name="Kyrpides N.C."/>
            <person name="Klenk H.P."/>
        </authorList>
    </citation>
    <scope>NUCLEOTIDE SEQUENCE [LARGE SCALE GENOMIC DNA]</scope>
    <source>
        <strain evidence="4">DSM 44728 / CIP 108903 / NRRL B-16338 / NBRC 102104 / LLR-40K-21</strain>
    </source>
</reference>
<dbReference type="KEGG" id="sna:Snas_3078"/>
<sequence length="220" mass="25209">MRFSPGDTIVRRYIHHDGRIGWVVSARVVSDDDRGLLTWVSKDSATAQRFTLTGEATRNLTVDEKFSQPTMHTVAGWRGHGVLMFSPPGAAHSVWWFFEADGGFKGWYVNLEKPGRRWAGGRDCFDQALDVWIYPDRSWNWKDEDEFADYAGRPGYWDEAEAAVIRAEGEAVVKRAEAGQFPFDGTWCDFAPDPSWKPTTLPWWWDQTPDQTGYVRPEID</sequence>
<evidence type="ECO:0000256" key="1">
    <source>
        <dbReference type="ARBA" id="ARBA00022801"/>
    </source>
</evidence>
<dbReference type="RefSeq" id="WP_013018320.1">
    <property type="nucleotide sequence ID" value="NC_013947.1"/>
</dbReference>
<dbReference type="eggNOG" id="COG2306">
    <property type="taxonomic scope" value="Bacteria"/>
</dbReference>
<dbReference type="GO" id="GO:0016787">
    <property type="term" value="F:hydrolase activity"/>
    <property type="evidence" value="ECO:0007669"/>
    <property type="project" value="UniProtKB-KW"/>
</dbReference>
<dbReference type="InterPro" id="IPR050212">
    <property type="entry name" value="Ntdp-like"/>
</dbReference>